<evidence type="ECO:0000313" key="2">
    <source>
        <dbReference type="Proteomes" id="UP000694892"/>
    </source>
</evidence>
<organism evidence="1 2">
    <name type="scientific">Xenopus laevis</name>
    <name type="common">African clawed frog</name>
    <dbReference type="NCBI Taxonomy" id="8355"/>
    <lineage>
        <taxon>Eukaryota</taxon>
        <taxon>Metazoa</taxon>
        <taxon>Chordata</taxon>
        <taxon>Craniata</taxon>
        <taxon>Vertebrata</taxon>
        <taxon>Euteleostomi</taxon>
        <taxon>Amphibia</taxon>
        <taxon>Batrachia</taxon>
        <taxon>Anura</taxon>
        <taxon>Pipoidea</taxon>
        <taxon>Pipidae</taxon>
        <taxon>Xenopodinae</taxon>
        <taxon>Xenopus</taxon>
        <taxon>Xenopus</taxon>
    </lineage>
</organism>
<name>A0A974H2D0_XENLA</name>
<protein>
    <submittedName>
        <fullName evidence="1">Uncharacterized protein</fullName>
    </submittedName>
</protein>
<dbReference type="Proteomes" id="UP000694892">
    <property type="component" value="Chromosome 9_10L"/>
</dbReference>
<sequence>MNTVCVTLTIALPLSEVQPRTVFGFTHCYTNHSLCPRIMTQNRPPQIPVPNKGISGYNSSDESLGKSLIKAPAWPGCLNFALTKYRFH</sequence>
<dbReference type="AlphaFoldDB" id="A0A974H2D0"/>
<reference evidence="2" key="1">
    <citation type="journal article" date="2016" name="Nature">
        <title>Genome evolution in the allotetraploid frog Xenopus laevis.</title>
        <authorList>
            <person name="Session A.M."/>
            <person name="Uno Y."/>
            <person name="Kwon T."/>
            <person name="Chapman J.A."/>
            <person name="Toyoda A."/>
            <person name="Takahashi S."/>
            <person name="Fukui A."/>
            <person name="Hikosaka A."/>
            <person name="Suzuki A."/>
            <person name="Kondo M."/>
            <person name="van Heeringen S.J."/>
            <person name="Quigley I."/>
            <person name="Heinz S."/>
            <person name="Ogino H."/>
            <person name="Ochi H."/>
            <person name="Hellsten U."/>
            <person name="Lyons J.B."/>
            <person name="Simakov O."/>
            <person name="Putnam N."/>
            <person name="Stites J."/>
            <person name="Kuroki Y."/>
            <person name="Tanaka T."/>
            <person name="Michiue T."/>
            <person name="Watanabe M."/>
            <person name="Bogdanovic O."/>
            <person name="Lister R."/>
            <person name="Georgiou G."/>
            <person name="Paranjpe S.S."/>
            <person name="van Kruijsbergen I."/>
            <person name="Shu S."/>
            <person name="Carlson J."/>
            <person name="Kinoshita T."/>
            <person name="Ohta Y."/>
            <person name="Mawaribuchi S."/>
            <person name="Jenkins J."/>
            <person name="Grimwood J."/>
            <person name="Schmutz J."/>
            <person name="Mitros T."/>
            <person name="Mozaffari S.V."/>
            <person name="Suzuki Y."/>
            <person name="Haramoto Y."/>
            <person name="Yamamoto T.S."/>
            <person name="Takagi C."/>
            <person name="Heald R."/>
            <person name="Miller K."/>
            <person name="Haudenschild C."/>
            <person name="Kitzman J."/>
            <person name="Nakayama T."/>
            <person name="Izutsu Y."/>
            <person name="Robert J."/>
            <person name="Fortriede J."/>
            <person name="Burns K."/>
            <person name="Lotay V."/>
            <person name="Karimi K."/>
            <person name="Yasuoka Y."/>
            <person name="Dichmann D.S."/>
            <person name="Flajnik M.F."/>
            <person name="Houston D.W."/>
            <person name="Shendure J."/>
            <person name="DuPasquier L."/>
            <person name="Vize P.D."/>
            <person name="Zorn A.M."/>
            <person name="Ito M."/>
            <person name="Marcotte E.M."/>
            <person name="Wallingford J.B."/>
            <person name="Ito Y."/>
            <person name="Asashima M."/>
            <person name="Ueno N."/>
            <person name="Matsuda Y."/>
            <person name="Veenstra G.J."/>
            <person name="Fujiyama A."/>
            <person name="Harland R.M."/>
            <person name="Taira M."/>
            <person name="Rokhsar D.S."/>
        </authorList>
    </citation>
    <scope>NUCLEOTIDE SEQUENCE [LARGE SCALE GENOMIC DNA]</scope>
    <source>
        <strain evidence="2">J</strain>
    </source>
</reference>
<evidence type="ECO:0000313" key="1">
    <source>
        <dbReference type="EMBL" id="OCT62343.1"/>
    </source>
</evidence>
<accession>A0A974H2D0</accession>
<proteinExistence type="predicted"/>
<dbReference type="EMBL" id="CM004482">
    <property type="protein sequence ID" value="OCT62343.1"/>
    <property type="molecule type" value="Genomic_DNA"/>
</dbReference>
<gene>
    <name evidence="1" type="ORF">XELAEV_18043423mg</name>
</gene>